<keyword evidence="5 7" id="KW-1133">Transmembrane helix</keyword>
<dbReference type="PIRSF" id="PIRSF006066">
    <property type="entry name" value="HI0050"/>
    <property type="match status" value="1"/>
</dbReference>
<dbReference type="GO" id="GO:0005886">
    <property type="term" value="C:plasma membrane"/>
    <property type="evidence" value="ECO:0007669"/>
    <property type="project" value="UniProtKB-SubCell"/>
</dbReference>
<keyword evidence="4 7" id="KW-0812">Transmembrane</keyword>
<feature type="transmembrane region" description="Helical" evidence="7">
    <location>
        <begin position="97"/>
        <end position="126"/>
    </location>
</feature>
<dbReference type="Pfam" id="PF06808">
    <property type="entry name" value="DctM"/>
    <property type="match status" value="1"/>
</dbReference>
<keyword evidence="3" id="KW-0997">Cell inner membrane</keyword>
<proteinExistence type="predicted"/>
<dbReference type="GO" id="GO:0022857">
    <property type="term" value="F:transmembrane transporter activity"/>
    <property type="evidence" value="ECO:0007669"/>
    <property type="project" value="TreeGrafter"/>
</dbReference>
<protein>
    <submittedName>
        <fullName evidence="9">TRAP transporter large permease</fullName>
    </submittedName>
</protein>
<feature type="transmembrane region" description="Helical" evidence="7">
    <location>
        <begin position="308"/>
        <end position="329"/>
    </location>
</feature>
<evidence type="ECO:0000256" key="3">
    <source>
        <dbReference type="ARBA" id="ARBA00022519"/>
    </source>
</evidence>
<organism evidence="9">
    <name type="scientific">Desulfomonile tiedjei</name>
    <dbReference type="NCBI Taxonomy" id="2358"/>
    <lineage>
        <taxon>Bacteria</taxon>
        <taxon>Pseudomonadati</taxon>
        <taxon>Thermodesulfobacteriota</taxon>
        <taxon>Desulfomonilia</taxon>
        <taxon>Desulfomonilales</taxon>
        <taxon>Desulfomonilaceae</taxon>
        <taxon>Desulfomonile</taxon>
    </lineage>
</organism>
<comment type="subcellular location">
    <subcellularLocation>
        <location evidence="1">Cell inner membrane</location>
        <topology evidence="1">Multi-pass membrane protein</topology>
    </subcellularLocation>
</comment>
<evidence type="ECO:0000256" key="2">
    <source>
        <dbReference type="ARBA" id="ARBA00022475"/>
    </source>
</evidence>
<gene>
    <name evidence="9" type="ORF">ENV54_06500</name>
</gene>
<evidence type="ECO:0000313" key="9">
    <source>
        <dbReference type="EMBL" id="HGH60931.1"/>
    </source>
</evidence>
<dbReference type="EMBL" id="DTGT01000198">
    <property type="protein sequence ID" value="HGH60931.1"/>
    <property type="molecule type" value="Genomic_DNA"/>
</dbReference>
<evidence type="ECO:0000256" key="1">
    <source>
        <dbReference type="ARBA" id="ARBA00004429"/>
    </source>
</evidence>
<name>A0A7C4ETM4_9BACT</name>
<dbReference type="PANTHER" id="PTHR33362">
    <property type="entry name" value="SIALIC ACID TRAP TRANSPORTER PERMEASE PROTEIN SIAT-RELATED"/>
    <property type="match status" value="1"/>
</dbReference>
<feature type="transmembrane region" description="Helical" evidence="7">
    <location>
        <begin position="397"/>
        <end position="418"/>
    </location>
</feature>
<accession>A0A7C4ETM4</accession>
<evidence type="ECO:0000256" key="4">
    <source>
        <dbReference type="ARBA" id="ARBA00022692"/>
    </source>
</evidence>
<feature type="transmembrane region" description="Helical" evidence="7">
    <location>
        <begin position="336"/>
        <end position="353"/>
    </location>
</feature>
<feature type="transmembrane region" description="Helical" evidence="7">
    <location>
        <begin position="58"/>
        <end position="77"/>
    </location>
</feature>
<dbReference type="AlphaFoldDB" id="A0A7C4ETM4"/>
<evidence type="ECO:0000259" key="8">
    <source>
        <dbReference type="Pfam" id="PF06808"/>
    </source>
</evidence>
<feature type="transmembrane region" description="Helical" evidence="7">
    <location>
        <begin position="177"/>
        <end position="197"/>
    </location>
</feature>
<reference evidence="9" key="1">
    <citation type="journal article" date="2020" name="mSystems">
        <title>Genome- and Community-Level Interaction Insights into Carbon Utilization and Element Cycling Functions of Hydrothermarchaeota in Hydrothermal Sediment.</title>
        <authorList>
            <person name="Zhou Z."/>
            <person name="Liu Y."/>
            <person name="Xu W."/>
            <person name="Pan J."/>
            <person name="Luo Z.H."/>
            <person name="Li M."/>
        </authorList>
    </citation>
    <scope>NUCLEOTIDE SEQUENCE [LARGE SCALE GENOMIC DNA]</scope>
    <source>
        <strain evidence="9">SpSt-769</strain>
    </source>
</reference>
<feature type="transmembrane region" description="Helical" evidence="7">
    <location>
        <begin position="275"/>
        <end position="296"/>
    </location>
</feature>
<feature type="transmembrane region" description="Helical" evidence="7">
    <location>
        <begin position="359"/>
        <end position="385"/>
    </location>
</feature>
<keyword evidence="2" id="KW-1003">Cell membrane</keyword>
<comment type="caution">
    <text evidence="9">The sequence shown here is derived from an EMBL/GenBank/DDBJ whole genome shotgun (WGS) entry which is preliminary data.</text>
</comment>
<dbReference type="NCBIfam" id="TIGR00786">
    <property type="entry name" value="dctM"/>
    <property type="match status" value="1"/>
</dbReference>
<feature type="transmembrane region" description="Helical" evidence="7">
    <location>
        <begin position="138"/>
        <end position="165"/>
    </location>
</feature>
<sequence>MTGLLGIVVLMLLLFLLEMPVGFAMALVGLGGMWYVLSPTAALSTLGTEIWETFANYGLTVIPMFILMGQICFYSGVNESLYKTAYTWMGRIRGGLAMATVMACAGFAAICGSNTATAATMTAVALPQMKKYGYQPILSTASVACGSTLGVVIPPSVVLMVYGIYTEQSIGKLFWGSTIPGLIMTFLFCVTIFLMCVARPEWGPSGEKTSWVDKIRAIPGAFEMIVLFTLIMGGLYSGAYTPTEAGAAGAFFAVVLGLLRRKLTWKGFVASVIDTLKISCMIIIIVAGAVIFGRFLTVSGLPFQITAYAASLAVPPWVIMSVILIVYGIAGCVMDALGFLLVSIPIFFPLVTHMGYDPIWFGCTLTVVTTMGAITPPVGISVYVVAGMNKDIPMGTIFKGVLYFIPAYIITIILLMGYPEIALFLPSLVK</sequence>
<feature type="domain" description="TRAP C4-dicarboxylate transport system permease DctM subunit" evidence="8">
    <location>
        <begin position="8"/>
        <end position="420"/>
    </location>
</feature>
<dbReference type="InterPro" id="IPR010656">
    <property type="entry name" value="DctM"/>
</dbReference>
<evidence type="ECO:0000256" key="6">
    <source>
        <dbReference type="ARBA" id="ARBA00023136"/>
    </source>
</evidence>
<feature type="transmembrane region" description="Helical" evidence="7">
    <location>
        <begin position="218"/>
        <end position="239"/>
    </location>
</feature>
<dbReference type="InterPro" id="IPR004681">
    <property type="entry name" value="TRAP_DctM"/>
</dbReference>
<evidence type="ECO:0000256" key="7">
    <source>
        <dbReference type="SAM" id="Phobius"/>
    </source>
</evidence>
<dbReference type="PANTHER" id="PTHR33362:SF5">
    <property type="entry name" value="C4-DICARBOXYLATE TRAP TRANSPORTER LARGE PERMEASE PROTEIN DCTM"/>
    <property type="match status" value="1"/>
</dbReference>
<evidence type="ECO:0000256" key="5">
    <source>
        <dbReference type="ARBA" id="ARBA00022989"/>
    </source>
</evidence>
<keyword evidence="6 7" id="KW-0472">Membrane</keyword>